<dbReference type="GeneID" id="25256054"/>
<reference evidence="7" key="1">
    <citation type="submission" date="2013-10" db="EMBL/GenBank/DDBJ databases">
        <title>Genomic analysis of the causative agents of coccidiosis in chickens.</title>
        <authorList>
            <person name="Reid A.J."/>
            <person name="Blake D."/>
            <person name="Billington K."/>
            <person name="Browne H."/>
            <person name="Dunn M."/>
            <person name="Hung S."/>
            <person name="Kawahara F."/>
            <person name="Miranda-Saavedra D."/>
            <person name="Mourier T."/>
            <person name="Nagra H."/>
            <person name="Otto T.D."/>
            <person name="Rawlings N."/>
            <person name="Sanchez A."/>
            <person name="Sanders M."/>
            <person name="Subramaniam C."/>
            <person name="Tay Y."/>
            <person name="Dear P."/>
            <person name="Doerig C."/>
            <person name="Gruber A."/>
            <person name="Parkinson J."/>
            <person name="Shirley M."/>
            <person name="Wan K.L."/>
            <person name="Berriman M."/>
            <person name="Tomley F."/>
            <person name="Pain A."/>
        </authorList>
    </citation>
    <scope>NUCLEOTIDE SEQUENCE [LARGE SCALE GENOMIC DNA]</scope>
    <source>
        <strain evidence="7">Houghton</strain>
    </source>
</reference>
<dbReference type="RefSeq" id="XP_013231377.1">
    <property type="nucleotide sequence ID" value="XM_013375923.1"/>
</dbReference>
<feature type="compositionally biased region" description="Low complexity" evidence="6">
    <location>
        <begin position="359"/>
        <end position="369"/>
    </location>
</feature>
<dbReference type="Gene3D" id="2.130.10.10">
    <property type="entry name" value="YVTN repeat-like/Quinoprotein amine dehydrogenase"/>
    <property type="match status" value="1"/>
</dbReference>
<feature type="region of interest" description="Disordered" evidence="6">
    <location>
        <begin position="351"/>
        <end position="370"/>
    </location>
</feature>
<dbReference type="OMA" id="VCAYPLP"/>
<organism evidence="7 8">
    <name type="scientific">Eimeria tenella</name>
    <name type="common">Coccidian parasite</name>
    <dbReference type="NCBI Taxonomy" id="5802"/>
    <lineage>
        <taxon>Eukaryota</taxon>
        <taxon>Sar</taxon>
        <taxon>Alveolata</taxon>
        <taxon>Apicomplexa</taxon>
        <taxon>Conoidasida</taxon>
        <taxon>Coccidia</taxon>
        <taxon>Eucoccidiorida</taxon>
        <taxon>Eimeriorina</taxon>
        <taxon>Eimeriidae</taxon>
        <taxon>Eimeria</taxon>
    </lineage>
</organism>
<keyword evidence="4" id="KW-0677">Repeat</keyword>
<dbReference type="InterPro" id="IPR015943">
    <property type="entry name" value="WD40/YVTN_repeat-like_dom_sf"/>
</dbReference>
<evidence type="ECO:0000256" key="3">
    <source>
        <dbReference type="ARBA" id="ARBA00022574"/>
    </source>
</evidence>
<protein>
    <submittedName>
        <fullName evidence="7">WD-40 repeat-containing protein, putative</fullName>
    </submittedName>
</protein>
<dbReference type="PANTHER" id="PTHR19861:SF0">
    <property type="entry name" value="WD REPEAT-CONTAINING PROTEIN 82"/>
    <property type="match status" value="1"/>
</dbReference>
<evidence type="ECO:0000313" key="7">
    <source>
        <dbReference type="EMBL" id="CDJ40627.1"/>
    </source>
</evidence>
<evidence type="ECO:0000256" key="2">
    <source>
        <dbReference type="ARBA" id="ARBA00005616"/>
    </source>
</evidence>
<keyword evidence="8" id="KW-1185">Reference proteome</keyword>
<evidence type="ECO:0000256" key="6">
    <source>
        <dbReference type="SAM" id="MobiDB-lite"/>
    </source>
</evidence>
<dbReference type="GO" id="GO:0048188">
    <property type="term" value="C:Set1C/COMPASS complex"/>
    <property type="evidence" value="ECO:0007669"/>
    <property type="project" value="TreeGrafter"/>
</dbReference>
<evidence type="ECO:0000256" key="4">
    <source>
        <dbReference type="ARBA" id="ARBA00022737"/>
    </source>
</evidence>
<proteinExistence type="inferred from homology"/>
<sequence length="417" mass="43362">MLGPGTGPFGPPQAARWEDAARESFSAAAAAFAASAVKREAAAAKQQAASEFLFASLRSLKVCWSRHVGVPCGDAAGAEAAAAAAAAAGWRVISADFAADGSLLLVAAVGGPEGSSAKLLLIDLKTGCVPRVYECPEGGVSSARFVALSTAECLIGGAEADACVRLWDLAAGRLVCPYPLPVPLIGSEGLLAHPRQRLFLASCCNASVLLFDLKQSQPLAVMQCENPRPAIAFDWEGLVFAVARFSTDVRLVNSELTDLQEFSAFDLSASLDPGSCIASLCFSPDGEAIAVATNRHQLLLVNAFEGTTMARLCEASFGDLSSAWPCTPAFSGNSSLLFWSRGPGLLAFRMPPATDSGAQQQQKQQRQQQTDLNTELLVARHAGHSEPVSIAKASPTHALVLTVGGGVVALWQPAVQA</sequence>
<dbReference type="SUPFAM" id="SSF82171">
    <property type="entry name" value="DPP6 N-terminal domain-like"/>
    <property type="match status" value="1"/>
</dbReference>
<evidence type="ECO:0000313" key="8">
    <source>
        <dbReference type="Proteomes" id="UP000030747"/>
    </source>
</evidence>
<dbReference type="InterPro" id="IPR001680">
    <property type="entry name" value="WD40_rpt"/>
</dbReference>
<dbReference type="GO" id="GO:0003682">
    <property type="term" value="F:chromatin binding"/>
    <property type="evidence" value="ECO:0007669"/>
    <property type="project" value="TreeGrafter"/>
</dbReference>
<dbReference type="VEuPathDB" id="ToxoDB:ETH2_0924000"/>
<comment type="subcellular location">
    <subcellularLocation>
        <location evidence="1">Nucleus</location>
    </subcellularLocation>
</comment>
<dbReference type="VEuPathDB" id="ToxoDB:ETH_00035065"/>
<dbReference type="AlphaFoldDB" id="U6KR74"/>
<accession>U6KR74</accession>
<keyword evidence="5" id="KW-0539">Nucleus</keyword>
<keyword evidence="3" id="KW-0853">WD repeat</keyword>
<evidence type="ECO:0000256" key="5">
    <source>
        <dbReference type="ARBA" id="ARBA00023242"/>
    </source>
</evidence>
<dbReference type="OrthoDB" id="27537at2759"/>
<reference evidence="7" key="2">
    <citation type="submission" date="2013-10" db="EMBL/GenBank/DDBJ databases">
        <authorList>
            <person name="Aslett M."/>
        </authorList>
    </citation>
    <scope>NUCLEOTIDE SEQUENCE [LARGE SCALE GENOMIC DNA]</scope>
    <source>
        <strain evidence="7">Houghton</strain>
    </source>
</reference>
<gene>
    <name evidence="7" type="ORF">ETH_00035065</name>
</gene>
<dbReference type="PANTHER" id="PTHR19861">
    <property type="entry name" value="WD40 REPEAT PROTEIN SWD2"/>
    <property type="match status" value="1"/>
</dbReference>
<evidence type="ECO:0000256" key="1">
    <source>
        <dbReference type="ARBA" id="ARBA00004123"/>
    </source>
</evidence>
<dbReference type="SMART" id="SM00320">
    <property type="entry name" value="WD40"/>
    <property type="match status" value="3"/>
</dbReference>
<dbReference type="Proteomes" id="UP000030747">
    <property type="component" value="Unassembled WGS sequence"/>
</dbReference>
<dbReference type="InterPro" id="IPR037867">
    <property type="entry name" value="Swd2/WDR82"/>
</dbReference>
<dbReference type="EMBL" id="HG675164">
    <property type="protein sequence ID" value="CDJ40627.1"/>
    <property type="molecule type" value="Genomic_DNA"/>
</dbReference>
<dbReference type="GO" id="GO:0016070">
    <property type="term" value="P:RNA metabolic process"/>
    <property type="evidence" value="ECO:0007669"/>
    <property type="project" value="UniProtKB-ARBA"/>
</dbReference>
<name>U6KR74_EIMTE</name>
<comment type="similarity">
    <text evidence="2">Belongs to the WD repeat SWD2 family.</text>
</comment>